<dbReference type="Proteomes" id="UP001299970">
    <property type="component" value="Unassembled WGS sequence"/>
</dbReference>
<keyword evidence="5" id="KW-0143">Chaperone</keyword>
<dbReference type="NCBIfam" id="TIGR00750">
    <property type="entry name" value="lao"/>
    <property type="match status" value="1"/>
</dbReference>
<evidence type="ECO:0000256" key="1">
    <source>
        <dbReference type="ARBA" id="ARBA00009625"/>
    </source>
</evidence>
<evidence type="ECO:0000259" key="6">
    <source>
        <dbReference type="SMART" id="SM00382"/>
    </source>
</evidence>
<dbReference type="PANTHER" id="PTHR43087">
    <property type="entry name" value="LYSINE/ARGININE/ORNITHINE TRANSPORT SYSTEM KINASE"/>
    <property type="match status" value="1"/>
</dbReference>
<proteinExistence type="inferred from homology"/>
<dbReference type="EMBL" id="JAKXMK010000030">
    <property type="protein sequence ID" value="MCH6170102.1"/>
    <property type="molecule type" value="Genomic_DNA"/>
</dbReference>
<evidence type="ECO:0000313" key="7">
    <source>
        <dbReference type="EMBL" id="MCH6170102.1"/>
    </source>
</evidence>
<comment type="similarity">
    <text evidence="1">Belongs to the SIMIBI class G3E GTPase family. ArgK/MeaB subfamily.</text>
</comment>
<keyword evidence="4" id="KW-0342">GTP-binding</keyword>
<reference evidence="7 8" key="1">
    <citation type="submission" date="2022-03" db="EMBL/GenBank/DDBJ databases">
        <title>Pseudonocardia alaer sp. nov., a novel actinomycete isolated from reed forest soil.</title>
        <authorList>
            <person name="Wang L."/>
        </authorList>
    </citation>
    <scope>NUCLEOTIDE SEQUENCE [LARGE SCALE GENOMIC DNA]</scope>
    <source>
        <strain evidence="7 8">Y-16303</strain>
    </source>
</reference>
<accession>A0ABS9TNJ0</accession>
<keyword evidence="8" id="KW-1185">Reference proteome</keyword>
<evidence type="ECO:0000256" key="3">
    <source>
        <dbReference type="ARBA" id="ARBA00022801"/>
    </source>
</evidence>
<feature type="domain" description="AAA+ ATPase" evidence="6">
    <location>
        <begin position="47"/>
        <end position="198"/>
    </location>
</feature>
<evidence type="ECO:0000256" key="2">
    <source>
        <dbReference type="ARBA" id="ARBA00022741"/>
    </source>
</evidence>
<dbReference type="SUPFAM" id="SSF52540">
    <property type="entry name" value="P-loop containing nucleoside triphosphate hydrolases"/>
    <property type="match status" value="1"/>
</dbReference>
<keyword evidence="3" id="KW-0378">Hydrolase</keyword>
<dbReference type="PANTHER" id="PTHR43087:SF1">
    <property type="entry name" value="LAO_AO TRANSPORT SYSTEM ATPASE"/>
    <property type="match status" value="1"/>
</dbReference>
<dbReference type="CDD" id="cd03114">
    <property type="entry name" value="MMAA-like"/>
    <property type="match status" value="1"/>
</dbReference>
<organism evidence="7 8">
    <name type="scientific">Pseudonocardia alaniniphila</name>
    <dbReference type="NCBI Taxonomy" id="75291"/>
    <lineage>
        <taxon>Bacteria</taxon>
        <taxon>Bacillati</taxon>
        <taxon>Actinomycetota</taxon>
        <taxon>Actinomycetes</taxon>
        <taxon>Pseudonocardiales</taxon>
        <taxon>Pseudonocardiaceae</taxon>
        <taxon>Pseudonocardia</taxon>
    </lineage>
</organism>
<dbReference type="InterPro" id="IPR052040">
    <property type="entry name" value="GTPase/Isobutyryl-CoA_mutase"/>
</dbReference>
<dbReference type="InterPro" id="IPR027417">
    <property type="entry name" value="P-loop_NTPase"/>
</dbReference>
<evidence type="ECO:0000313" key="8">
    <source>
        <dbReference type="Proteomes" id="UP001299970"/>
    </source>
</evidence>
<comment type="caution">
    <text evidence="7">The sequence shown here is derived from an EMBL/GenBank/DDBJ whole genome shotgun (WGS) entry which is preliminary data.</text>
</comment>
<evidence type="ECO:0000256" key="5">
    <source>
        <dbReference type="ARBA" id="ARBA00023186"/>
    </source>
</evidence>
<sequence>MTTSGRSLVARILDGDPAAVARALTLVERRSAGVNEMLAQLHAVARGAHVLGVTGPPGSGKSTLVSALTAEYRRRDRTVGIIAIDPSSVFTGGAILGDRIRMSELSGDRGVFIRSIATRGALGGLSRAALDGITVLAAAGKDVIILETVGVGQAEVDVISAAQSVAVVSVPGMGDDVQAIKAGLLEIADVHVVNKSDREGAHKVVAELREMLRLSHREAGQWNVPIVQTVAATGAGVPDLADRFDEHRTWMERSGEGLARERRNAATRIRWMAEELVLERLRPGLPDFDKAVDAVTERRCDPVSAARRLVGRP</sequence>
<gene>
    <name evidence="7" type="primary">meaB</name>
    <name evidence="7" type="ORF">MMF94_30755</name>
</gene>
<dbReference type="InterPro" id="IPR003593">
    <property type="entry name" value="AAA+_ATPase"/>
</dbReference>
<dbReference type="InterPro" id="IPR005129">
    <property type="entry name" value="GTPase_ArgK"/>
</dbReference>
<dbReference type="SMART" id="SM00382">
    <property type="entry name" value="AAA"/>
    <property type="match status" value="1"/>
</dbReference>
<dbReference type="RefSeq" id="WP_241040910.1">
    <property type="nucleotide sequence ID" value="NZ_BAAAJF010000028.1"/>
</dbReference>
<protein>
    <submittedName>
        <fullName evidence="7">Methylmalonyl Co-A mutase-associated GTPase MeaB</fullName>
    </submittedName>
</protein>
<name>A0ABS9TNJ0_9PSEU</name>
<evidence type="ECO:0000256" key="4">
    <source>
        <dbReference type="ARBA" id="ARBA00023134"/>
    </source>
</evidence>
<keyword evidence="2" id="KW-0547">Nucleotide-binding</keyword>
<dbReference type="Pfam" id="PF03308">
    <property type="entry name" value="MeaB"/>
    <property type="match status" value="1"/>
</dbReference>
<dbReference type="Gene3D" id="3.40.50.300">
    <property type="entry name" value="P-loop containing nucleotide triphosphate hydrolases"/>
    <property type="match status" value="1"/>
</dbReference>